<dbReference type="Proteomes" id="UP000324748">
    <property type="component" value="Unassembled WGS sequence"/>
</dbReference>
<dbReference type="SMART" id="SM00317">
    <property type="entry name" value="SET"/>
    <property type="match status" value="1"/>
</dbReference>
<evidence type="ECO:0000259" key="2">
    <source>
        <dbReference type="PROSITE" id="PS50280"/>
    </source>
</evidence>
<dbReference type="EMBL" id="VSWC01000040">
    <property type="protein sequence ID" value="KAA1106071.1"/>
    <property type="molecule type" value="Genomic_DNA"/>
</dbReference>
<proteinExistence type="predicted"/>
<evidence type="ECO:0000313" key="3">
    <source>
        <dbReference type="EMBL" id="KAA1106071.1"/>
    </source>
</evidence>
<dbReference type="PROSITE" id="PS50280">
    <property type="entry name" value="SET"/>
    <property type="match status" value="1"/>
</dbReference>
<sequence>MQKNKLQLFVWISIILASLNYKVLVTALNIELPASIEQQASKEHSLQFKNEGEGNLKELISSDFPSKPDELKSSDFVPRKKHPEGLENHLEASSAPRSEKSVNIEKEDGQSDGLLGANGKREASKEAEELYSHVENPKPSGLIHEVETERNTITEEKDQGLENLSGTQRKPEDSDTDVKVKNAEPYESPAKKKSVYNYDKITPTTTLEPFRNGFYKSTCFPSPMPADDPDEFCIFVNPTINNGQGMVIVIPEKLFGEMLDKDLSLSDDPPDPESMKIVEMPEKGGRGVVAARNLQTGDDVVRMRPVGIFPNYEPTWRSNPLACSIRRQAIDHLPRQTRAAVARLATADDAETEDEFIWNVIDTNNFGTRLDNEEDSMIFGAIYLNASLFNHACRPNLFGFLNYETQLLYLRAFEPISMGQELTISYLSQEMDATDLESRRQKLQGSYGFLCTCSHCQMSEGQKEESDRRLVRISELRDLYNNGSDFSADDAEELVKIAEQEKIPWAIINAHLTAAKFYNLKGNTEKMKEHAEILRSLGLMFDGSGTSAIMDK</sequence>
<evidence type="ECO:0000313" key="5">
    <source>
        <dbReference type="Proteomes" id="UP000324748"/>
    </source>
</evidence>
<organism evidence="4 6">
    <name type="scientific">Puccinia graminis f. sp. tritici</name>
    <dbReference type="NCBI Taxonomy" id="56615"/>
    <lineage>
        <taxon>Eukaryota</taxon>
        <taxon>Fungi</taxon>
        <taxon>Dikarya</taxon>
        <taxon>Basidiomycota</taxon>
        <taxon>Pucciniomycotina</taxon>
        <taxon>Pucciniomycetes</taxon>
        <taxon>Pucciniales</taxon>
        <taxon>Pucciniaceae</taxon>
        <taxon>Puccinia</taxon>
    </lineage>
</organism>
<evidence type="ECO:0000313" key="6">
    <source>
        <dbReference type="Proteomes" id="UP000325313"/>
    </source>
</evidence>
<name>A0A5B0RYC5_PUCGR</name>
<dbReference type="SUPFAM" id="SSF82199">
    <property type="entry name" value="SET domain"/>
    <property type="match status" value="1"/>
</dbReference>
<evidence type="ECO:0000313" key="4">
    <source>
        <dbReference type="EMBL" id="KAA1129823.1"/>
    </source>
</evidence>
<reference evidence="5 6" key="1">
    <citation type="submission" date="2019-05" db="EMBL/GenBank/DDBJ databases">
        <title>Emergence of the Ug99 lineage of the wheat stem rust pathogen through somatic hybridization.</title>
        <authorList>
            <person name="Li F."/>
            <person name="Upadhyaya N.M."/>
            <person name="Sperschneider J."/>
            <person name="Matny O."/>
            <person name="Nguyen-Phuc H."/>
            <person name="Mago R."/>
            <person name="Raley C."/>
            <person name="Miller M.E."/>
            <person name="Silverstein K.A.T."/>
            <person name="Henningsen E."/>
            <person name="Hirsch C.D."/>
            <person name="Visser B."/>
            <person name="Pretorius Z.A."/>
            <person name="Steffenson B.J."/>
            <person name="Schwessinger B."/>
            <person name="Dodds P.N."/>
            <person name="Figueroa M."/>
        </authorList>
    </citation>
    <scope>NUCLEOTIDE SEQUENCE [LARGE SCALE GENOMIC DNA]</scope>
    <source>
        <strain evidence="3">21-0</strain>
        <strain evidence="4 6">Ug99</strain>
    </source>
</reference>
<dbReference type="PANTHER" id="PTHR47332:SF6">
    <property type="entry name" value="SET DOMAIN-CONTAINING PROTEIN"/>
    <property type="match status" value="1"/>
</dbReference>
<feature type="compositionally biased region" description="Basic and acidic residues" evidence="1">
    <location>
        <begin position="144"/>
        <end position="160"/>
    </location>
</feature>
<dbReference type="InterPro" id="IPR001214">
    <property type="entry name" value="SET_dom"/>
</dbReference>
<feature type="compositionally biased region" description="Basic and acidic residues" evidence="1">
    <location>
        <begin position="119"/>
        <end position="136"/>
    </location>
</feature>
<feature type="domain" description="SET" evidence="2">
    <location>
        <begin position="270"/>
        <end position="427"/>
    </location>
</feature>
<dbReference type="CDD" id="cd20071">
    <property type="entry name" value="SET_SMYD"/>
    <property type="match status" value="1"/>
</dbReference>
<dbReference type="InterPro" id="IPR046341">
    <property type="entry name" value="SET_dom_sf"/>
</dbReference>
<dbReference type="EMBL" id="VDEP01000122">
    <property type="protein sequence ID" value="KAA1129823.1"/>
    <property type="molecule type" value="Genomic_DNA"/>
</dbReference>
<feature type="compositionally biased region" description="Basic and acidic residues" evidence="1">
    <location>
        <begin position="169"/>
        <end position="184"/>
    </location>
</feature>
<gene>
    <name evidence="3" type="ORF">PGT21_028316</name>
    <name evidence="4" type="ORF">PGTUg99_002164</name>
</gene>
<dbReference type="AlphaFoldDB" id="A0A5B0RYC5"/>
<dbReference type="Pfam" id="PF00856">
    <property type="entry name" value="SET"/>
    <property type="match status" value="1"/>
</dbReference>
<feature type="region of interest" description="Disordered" evidence="1">
    <location>
        <begin position="58"/>
        <end position="186"/>
    </location>
</feature>
<feature type="compositionally biased region" description="Basic and acidic residues" evidence="1">
    <location>
        <begin position="97"/>
        <end position="109"/>
    </location>
</feature>
<accession>A0A5B0RYC5</accession>
<dbReference type="InterPro" id="IPR053185">
    <property type="entry name" value="SET_domain_protein"/>
</dbReference>
<dbReference type="OrthoDB" id="265717at2759"/>
<keyword evidence="5" id="KW-1185">Reference proteome</keyword>
<dbReference type="Proteomes" id="UP000325313">
    <property type="component" value="Unassembled WGS sequence"/>
</dbReference>
<evidence type="ECO:0000256" key="1">
    <source>
        <dbReference type="SAM" id="MobiDB-lite"/>
    </source>
</evidence>
<dbReference type="PANTHER" id="PTHR47332">
    <property type="entry name" value="SET DOMAIN-CONTAINING PROTEIN 5"/>
    <property type="match status" value="1"/>
</dbReference>
<comment type="caution">
    <text evidence="4">The sequence shown here is derived from an EMBL/GenBank/DDBJ whole genome shotgun (WGS) entry which is preliminary data.</text>
</comment>
<dbReference type="Gene3D" id="2.170.270.10">
    <property type="entry name" value="SET domain"/>
    <property type="match status" value="1"/>
</dbReference>
<protein>
    <recommendedName>
        <fullName evidence="2">SET domain-containing protein</fullName>
    </recommendedName>
</protein>